<dbReference type="PANTHER" id="PTHR36805:SF7">
    <property type="entry name" value="AGENET DOMAIN-CONTAINING PROTEIN"/>
    <property type="match status" value="1"/>
</dbReference>
<dbReference type="InterPro" id="IPR014002">
    <property type="entry name" value="Agenet_dom_plant"/>
</dbReference>
<evidence type="ECO:0000313" key="2">
    <source>
        <dbReference type="EMBL" id="URE07755.1"/>
    </source>
</evidence>
<gene>
    <name evidence="2" type="ORF">MUK42_18433</name>
</gene>
<dbReference type="AlphaFoldDB" id="A0A9E7G4X4"/>
<evidence type="ECO:0000313" key="3">
    <source>
        <dbReference type="Proteomes" id="UP001055439"/>
    </source>
</evidence>
<dbReference type="EMBL" id="CP097507">
    <property type="protein sequence ID" value="URE07755.1"/>
    <property type="molecule type" value="Genomic_DNA"/>
</dbReference>
<dbReference type="Proteomes" id="UP001055439">
    <property type="component" value="Chromosome 5"/>
</dbReference>
<keyword evidence="3" id="KW-1185">Reference proteome</keyword>
<dbReference type="SMART" id="SM00743">
    <property type="entry name" value="Agenet"/>
    <property type="match status" value="1"/>
</dbReference>
<name>A0A9E7G4X4_9LILI</name>
<dbReference type="OrthoDB" id="1894168at2759"/>
<sequence>MNAGLVDSFVVFGRSISKSLIDLPHPLAQPSALFPPAHALLCPPTAANHGAPSSISGFASTDLVDAPSQMSVNLDHQLPFRVNQEAESKSFMIGYRSAWFRCKIKSMSFRKRQIGYFLEFYDYPDEKIRWTKLYQKRLQQPDQALEEGKLELMVRPPFPPFFRKSQQPKFCPTSDVIAITNDTWKVGDLVDWCYDSCYWSGRVSELLKDDHIKIDLPKPPIGEGNSYIAHCKDLRPSLDWTPENGWMLPVRKEHGDFDSCAILIHQKSYVWTDVNVFSCLSSIYSETINTRMSMPCNSSLEGKPNCSYTATEELSDTSSVPTEASYTEDHASATDSVKNIHISGSDGVISTKDAVCFGRKQPSARDHLNSLGKIWIDETNYTASLKYPPDSIESSIIQLEVLAQKIKWLKGLQKFRFQWSSATKSSWNFVENNTFLK</sequence>
<protein>
    <submittedName>
        <fullName evidence="2">Agenet domain containing protein</fullName>
    </submittedName>
</protein>
<dbReference type="Pfam" id="PF05641">
    <property type="entry name" value="Agenet"/>
    <property type="match status" value="1"/>
</dbReference>
<accession>A0A9E7G4X4</accession>
<dbReference type="InterPro" id="IPR008395">
    <property type="entry name" value="Agenet-like_dom"/>
</dbReference>
<reference evidence="2" key="1">
    <citation type="submission" date="2022-05" db="EMBL/GenBank/DDBJ databases">
        <title>The Musa troglodytarum L. genome provides insights into the mechanism of non-climacteric behaviour and enrichment of carotenoids.</title>
        <authorList>
            <person name="Wang J."/>
        </authorList>
    </citation>
    <scope>NUCLEOTIDE SEQUENCE</scope>
    <source>
        <tissue evidence="2">Leaf</tissue>
    </source>
</reference>
<feature type="domain" description="Agenet" evidence="1">
    <location>
        <begin position="182"/>
        <end position="242"/>
    </location>
</feature>
<proteinExistence type="predicted"/>
<evidence type="ECO:0000259" key="1">
    <source>
        <dbReference type="SMART" id="SM00743"/>
    </source>
</evidence>
<dbReference type="PANTHER" id="PTHR36805">
    <property type="entry name" value="AGENET DOMAIN-CONTAINING PROTEIN"/>
    <property type="match status" value="1"/>
</dbReference>
<organism evidence="2 3">
    <name type="scientific">Musa troglodytarum</name>
    <name type="common">fe'i banana</name>
    <dbReference type="NCBI Taxonomy" id="320322"/>
    <lineage>
        <taxon>Eukaryota</taxon>
        <taxon>Viridiplantae</taxon>
        <taxon>Streptophyta</taxon>
        <taxon>Embryophyta</taxon>
        <taxon>Tracheophyta</taxon>
        <taxon>Spermatophyta</taxon>
        <taxon>Magnoliopsida</taxon>
        <taxon>Liliopsida</taxon>
        <taxon>Zingiberales</taxon>
        <taxon>Musaceae</taxon>
        <taxon>Musa</taxon>
    </lineage>
</organism>